<dbReference type="Pfam" id="PF12833">
    <property type="entry name" value="HTH_18"/>
    <property type="match status" value="1"/>
</dbReference>
<dbReference type="PANTHER" id="PTHR43280:SF34">
    <property type="entry name" value="ARAC-FAMILY TRANSCRIPTIONAL REGULATOR"/>
    <property type="match status" value="1"/>
</dbReference>
<accession>A0A9X2MWB9</accession>
<dbReference type="InterPro" id="IPR014710">
    <property type="entry name" value="RmlC-like_jellyroll"/>
</dbReference>
<dbReference type="InterPro" id="IPR020449">
    <property type="entry name" value="Tscrpt_reg_AraC-type_HTH"/>
</dbReference>
<dbReference type="GO" id="GO:0003700">
    <property type="term" value="F:DNA-binding transcription factor activity"/>
    <property type="evidence" value="ECO:0007669"/>
    <property type="project" value="InterPro"/>
</dbReference>
<dbReference type="InterPro" id="IPR018060">
    <property type="entry name" value="HTH_AraC"/>
</dbReference>
<dbReference type="InterPro" id="IPR037923">
    <property type="entry name" value="HTH-like"/>
</dbReference>
<dbReference type="SMART" id="SM00342">
    <property type="entry name" value="HTH_ARAC"/>
    <property type="match status" value="1"/>
</dbReference>
<keyword evidence="3" id="KW-0804">Transcription</keyword>
<dbReference type="Gene3D" id="1.10.10.60">
    <property type="entry name" value="Homeodomain-like"/>
    <property type="match status" value="2"/>
</dbReference>
<dbReference type="Pfam" id="PF02311">
    <property type="entry name" value="AraC_binding"/>
    <property type="match status" value="1"/>
</dbReference>
<evidence type="ECO:0000259" key="4">
    <source>
        <dbReference type="PROSITE" id="PS01124"/>
    </source>
</evidence>
<gene>
    <name evidence="5" type="ORF">NQZ67_26985</name>
</gene>
<feature type="domain" description="HTH araC/xylS-type" evidence="4">
    <location>
        <begin position="189"/>
        <end position="287"/>
    </location>
</feature>
<dbReference type="SUPFAM" id="SSF51215">
    <property type="entry name" value="Regulatory protein AraC"/>
    <property type="match status" value="1"/>
</dbReference>
<keyword evidence="2" id="KW-0238">DNA-binding</keyword>
<dbReference type="AlphaFoldDB" id="A0A9X2MWB9"/>
<organism evidence="5 6">
    <name type="scientific">Paenibacillus soyae</name>
    <dbReference type="NCBI Taxonomy" id="2969249"/>
    <lineage>
        <taxon>Bacteria</taxon>
        <taxon>Bacillati</taxon>
        <taxon>Bacillota</taxon>
        <taxon>Bacilli</taxon>
        <taxon>Bacillales</taxon>
        <taxon>Paenibacillaceae</taxon>
        <taxon>Paenibacillus</taxon>
    </lineage>
</organism>
<proteinExistence type="predicted"/>
<dbReference type="GO" id="GO:0043565">
    <property type="term" value="F:sequence-specific DNA binding"/>
    <property type="evidence" value="ECO:0007669"/>
    <property type="project" value="InterPro"/>
</dbReference>
<keyword evidence="6" id="KW-1185">Reference proteome</keyword>
<dbReference type="PRINTS" id="PR00032">
    <property type="entry name" value="HTHARAC"/>
</dbReference>
<dbReference type="Gene3D" id="2.60.120.10">
    <property type="entry name" value="Jelly Rolls"/>
    <property type="match status" value="1"/>
</dbReference>
<protein>
    <submittedName>
        <fullName evidence="5">AraC family transcriptional regulator</fullName>
    </submittedName>
</protein>
<evidence type="ECO:0000313" key="5">
    <source>
        <dbReference type="EMBL" id="MCR2807539.1"/>
    </source>
</evidence>
<dbReference type="PROSITE" id="PS01124">
    <property type="entry name" value="HTH_ARAC_FAMILY_2"/>
    <property type="match status" value="1"/>
</dbReference>
<evidence type="ECO:0000256" key="2">
    <source>
        <dbReference type="ARBA" id="ARBA00023125"/>
    </source>
</evidence>
<evidence type="ECO:0000256" key="3">
    <source>
        <dbReference type="ARBA" id="ARBA00023163"/>
    </source>
</evidence>
<dbReference type="InterPro" id="IPR003313">
    <property type="entry name" value="AraC-bd"/>
</dbReference>
<dbReference type="EMBL" id="JANIPJ010000028">
    <property type="protein sequence ID" value="MCR2807539.1"/>
    <property type="molecule type" value="Genomic_DNA"/>
</dbReference>
<name>A0A9X2MWB9_9BACL</name>
<comment type="caution">
    <text evidence="5">The sequence shown here is derived from an EMBL/GenBank/DDBJ whole genome shotgun (WGS) entry which is preliminary data.</text>
</comment>
<dbReference type="SUPFAM" id="SSF46689">
    <property type="entry name" value="Homeodomain-like"/>
    <property type="match status" value="2"/>
</dbReference>
<evidence type="ECO:0000256" key="1">
    <source>
        <dbReference type="ARBA" id="ARBA00023015"/>
    </source>
</evidence>
<dbReference type="RefSeq" id="WP_257452100.1">
    <property type="nucleotide sequence ID" value="NZ_JANIPJ010000028.1"/>
</dbReference>
<dbReference type="InterPro" id="IPR009057">
    <property type="entry name" value="Homeodomain-like_sf"/>
</dbReference>
<dbReference type="Proteomes" id="UP001141950">
    <property type="component" value="Unassembled WGS sequence"/>
</dbReference>
<dbReference type="PANTHER" id="PTHR43280">
    <property type="entry name" value="ARAC-FAMILY TRANSCRIPTIONAL REGULATOR"/>
    <property type="match status" value="1"/>
</dbReference>
<sequence length="291" mass="34419">MPISTSHFNETPLYFAYKRLSVNNEHRETFHSHLGVEILYIHQGRGTLIVNNTSYEIKPGMLCMFQPNQLHHLTLDYSDGQSFERSMAIFEPTMFETYFEKWPALHSFYQFIYLGQLPSPCLYELQDAELLDGLFKNMSNRLSSLRETDKHEEISLFLLPLYRSLKQEWDRLNEHAAAYRPRRKNHQVENILNWIEARYSEPYSLDEMARSLHLSPFYLTHLFKEATGLSISEYMATRRVHQSVLLLTTTNKPVSLIAEEIGLTNSSYFCKLFKSHMGITPHQYRKRWTRH</sequence>
<evidence type="ECO:0000313" key="6">
    <source>
        <dbReference type="Proteomes" id="UP001141950"/>
    </source>
</evidence>
<reference evidence="5" key="1">
    <citation type="submission" date="2022-08" db="EMBL/GenBank/DDBJ databases">
        <title>The genomic sequence of strain Paenibacillus sp. SCIV0701.</title>
        <authorList>
            <person name="Zhao H."/>
        </authorList>
    </citation>
    <scope>NUCLEOTIDE SEQUENCE</scope>
    <source>
        <strain evidence="5">SCIV0701</strain>
    </source>
</reference>
<keyword evidence="1" id="KW-0805">Transcription regulation</keyword>